<dbReference type="EMBL" id="OV696700">
    <property type="protein sequence ID" value="CAH1247099.1"/>
    <property type="molecule type" value="Genomic_DNA"/>
</dbReference>
<name>A0A8J9Z506_BRALA</name>
<accession>A0A8J9Z506</accession>
<dbReference type="InterPro" id="IPR001254">
    <property type="entry name" value="Trypsin_dom"/>
</dbReference>
<evidence type="ECO:0000313" key="10">
    <source>
        <dbReference type="Proteomes" id="UP000838412"/>
    </source>
</evidence>
<dbReference type="PROSITE" id="PS01209">
    <property type="entry name" value="LDLRA_1"/>
    <property type="match status" value="1"/>
</dbReference>
<dbReference type="InterPro" id="IPR018114">
    <property type="entry name" value="TRYPSIN_HIS"/>
</dbReference>
<dbReference type="PANTHER" id="PTHR24252:SF7">
    <property type="entry name" value="HYALIN"/>
    <property type="match status" value="1"/>
</dbReference>
<sequence>MFWIPVLLFVSFNRGDAWLFEACTPDQHPCDGMCLPSSWLCDKEVDCKDGSDEAGCVAETTTEKAVTPVAGAPIAEVSGQCGRPTISPQNVRIIGGTQAVPGSWPWQAGLKVYGSHVCGGALLQQDWIVTAAHCVANLHSLDNLIVSLGSYHRTEKDSPQQDIGVTKVIVHENYDASKSNNDIALLRLSRSATYTNYVSPACLPATDVPDDTSCVTSGWGVTEKGLATYLLQTTVPIMNRDKCNTRKYMNGQVTPSMLCAGYDEGGRDACQGDSGGPLVCNYSGKWTLDGIVSWGYGCAQAHKPGIYTRVTQFTSWINNKMATN</sequence>
<evidence type="ECO:0000256" key="6">
    <source>
        <dbReference type="RuleBase" id="RU363034"/>
    </source>
</evidence>
<dbReference type="PANTHER" id="PTHR24252">
    <property type="entry name" value="ACROSIN-RELATED"/>
    <property type="match status" value="1"/>
</dbReference>
<dbReference type="AlphaFoldDB" id="A0A8J9Z506"/>
<dbReference type="PROSITE" id="PS50240">
    <property type="entry name" value="TRYPSIN_DOM"/>
    <property type="match status" value="1"/>
</dbReference>
<dbReference type="GO" id="GO:0004252">
    <property type="term" value="F:serine-type endopeptidase activity"/>
    <property type="evidence" value="ECO:0007669"/>
    <property type="project" value="InterPro"/>
</dbReference>
<reference evidence="9" key="1">
    <citation type="submission" date="2022-01" db="EMBL/GenBank/DDBJ databases">
        <authorList>
            <person name="Braso-Vives M."/>
        </authorList>
    </citation>
    <scope>NUCLEOTIDE SEQUENCE</scope>
</reference>
<dbReference type="CDD" id="cd00190">
    <property type="entry name" value="Tryp_SPc"/>
    <property type="match status" value="1"/>
</dbReference>
<keyword evidence="10" id="KW-1185">Reference proteome</keyword>
<evidence type="ECO:0000313" key="9">
    <source>
        <dbReference type="EMBL" id="CAH1247099.1"/>
    </source>
</evidence>
<evidence type="ECO:0000256" key="4">
    <source>
        <dbReference type="ARBA" id="ARBA00023157"/>
    </source>
</evidence>
<dbReference type="Gene3D" id="2.40.10.10">
    <property type="entry name" value="Trypsin-like serine proteases"/>
    <property type="match status" value="1"/>
</dbReference>
<keyword evidence="3 6" id="KW-0720">Serine protease</keyword>
<dbReference type="SUPFAM" id="SSF57424">
    <property type="entry name" value="LDL receptor-like module"/>
    <property type="match status" value="1"/>
</dbReference>
<dbReference type="PROSITE" id="PS00134">
    <property type="entry name" value="TRYPSIN_HIS"/>
    <property type="match status" value="1"/>
</dbReference>
<organism evidence="9 10">
    <name type="scientific">Branchiostoma lanceolatum</name>
    <name type="common">Common lancelet</name>
    <name type="synonym">Amphioxus lanceolatum</name>
    <dbReference type="NCBI Taxonomy" id="7740"/>
    <lineage>
        <taxon>Eukaryota</taxon>
        <taxon>Metazoa</taxon>
        <taxon>Chordata</taxon>
        <taxon>Cephalochordata</taxon>
        <taxon>Leptocardii</taxon>
        <taxon>Amphioxiformes</taxon>
        <taxon>Branchiostomatidae</taxon>
        <taxon>Branchiostoma</taxon>
    </lineage>
</organism>
<dbReference type="PROSITE" id="PS00135">
    <property type="entry name" value="TRYPSIN_SER"/>
    <property type="match status" value="1"/>
</dbReference>
<feature type="signal peptide" evidence="7">
    <location>
        <begin position="1"/>
        <end position="17"/>
    </location>
</feature>
<dbReference type="PRINTS" id="PR00722">
    <property type="entry name" value="CHYMOTRYPSIN"/>
</dbReference>
<feature type="disulfide bond" evidence="5">
    <location>
        <begin position="41"/>
        <end position="56"/>
    </location>
</feature>
<dbReference type="OrthoDB" id="10012881at2759"/>
<dbReference type="SUPFAM" id="SSF50494">
    <property type="entry name" value="Trypsin-like serine proteases"/>
    <property type="match status" value="1"/>
</dbReference>
<keyword evidence="4 5" id="KW-1015">Disulfide bond</keyword>
<dbReference type="InterPro" id="IPR023415">
    <property type="entry name" value="LDLR_class-A_CS"/>
</dbReference>
<dbReference type="InterPro" id="IPR043504">
    <property type="entry name" value="Peptidase_S1_PA_chymotrypsin"/>
</dbReference>
<dbReference type="InterPro" id="IPR002172">
    <property type="entry name" value="LDrepeatLR_classA_rpt"/>
</dbReference>
<proteinExistence type="predicted"/>
<dbReference type="InterPro" id="IPR009003">
    <property type="entry name" value="Peptidase_S1_PA"/>
</dbReference>
<dbReference type="InterPro" id="IPR036055">
    <property type="entry name" value="LDL_receptor-like_sf"/>
</dbReference>
<evidence type="ECO:0000256" key="2">
    <source>
        <dbReference type="ARBA" id="ARBA00022801"/>
    </source>
</evidence>
<gene>
    <name evidence="9" type="primary">TMPRSS3</name>
    <name evidence="9" type="ORF">BLAG_LOCUS8884</name>
</gene>
<evidence type="ECO:0000256" key="5">
    <source>
        <dbReference type="PROSITE-ProRule" id="PRU00124"/>
    </source>
</evidence>
<evidence type="ECO:0000259" key="8">
    <source>
        <dbReference type="PROSITE" id="PS50240"/>
    </source>
</evidence>
<evidence type="ECO:0000256" key="1">
    <source>
        <dbReference type="ARBA" id="ARBA00022670"/>
    </source>
</evidence>
<feature type="domain" description="Peptidase S1" evidence="8">
    <location>
        <begin position="93"/>
        <end position="322"/>
    </location>
</feature>
<dbReference type="SMART" id="SM00020">
    <property type="entry name" value="Tryp_SPc"/>
    <property type="match status" value="1"/>
</dbReference>
<protein>
    <submittedName>
        <fullName evidence="9">TMPRSS3 protein</fullName>
    </submittedName>
</protein>
<dbReference type="GO" id="GO:0006508">
    <property type="term" value="P:proteolysis"/>
    <property type="evidence" value="ECO:0007669"/>
    <property type="project" value="UniProtKB-KW"/>
</dbReference>
<dbReference type="InterPro" id="IPR001314">
    <property type="entry name" value="Peptidase_S1A"/>
</dbReference>
<dbReference type="Pfam" id="PF00089">
    <property type="entry name" value="Trypsin"/>
    <property type="match status" value="1"/>
</dbReference>
<dbReference type="SMART" id="SM00192">
    <property type="entry name" value="LDLa"/>
    <property type="match status" value="1"/>
</dbReference>
<dbReference type="Proteomes" id="UP000838412">
    <property type="component" value="Chromosome 15"/>
</dbReference>
<dbReference type="InterPro" id="IPR033116">
    <property type="entry name" value="TRYPSIN_SER"/>
</dbReference>
<dbReference type="Pfam" id="PF00057">
    <property type="entry name" value="Ldl_recept_a"/>
    <property type="match status" value="1"/>
</dbReference>
<comment type="caution">
    <text evidence="5">Lacks conserved residue(s) required for the propagation of feature annotation.</text>
</comment>
<keyword evidence="2 6" id="KW-0378">Hydrolase</keyword>
<dbReference type="PROSITE" id="PS50068">
    <property type="entry name" value="LDLRA_2"/>
    <property type="match status" value="1"/>
</dbReference>
<evidence type="ECO:0000256" key="7">
    <source>
        <dbReference type="SAM" id="SignalP"/>
    </source>
</evidence>
<keyword evidence="1 6" id="KW-0645">Protease</keyword>
<dbReference type="FunFam" id="2.40.10.10:FF:000003">
    <property type="entry name" value="Transmembrane serine protease 3"/>
    <property type="match status" value="1"/>
</dbReference>
<dbReference type="Gene3D" id="4.10.400.10">
    <property type="entry name" value="Low-density Lipoprotein Receptor"/>
    <property type="match status" value="1"/>
</dbReference>
<evidence type="ECO:0000256" key="3">
    <source>
        <dbReference type="ARBA" id="ARBA00022825"/>
    </source>
</evidence>
<dbReference type="CDD" id="cd00112">
    <property type="entry name" value="LDLa"/>
    <property type="match status" value="1"/>
</dbReference>
<keyword evidence="7" id="KW-0732">Signal</keyword>
<feature type="chain" id="PRO_5035450786" evidence="7">
    <location>
        <begin position="18"/>
        <end position="324"/>
    </location>
</feature>